<feature type="repeat" description="PPR" evidence="3">
    <location>
        <begin position="1116"/>
        <end position="1150"/>
    </location>
</feature>
<accession>A0A2N9EWJ9</accession>
<feature type="repeat" description="PPR" evidence="3">
    <location>
        <begin position="1186"/>
        <end position="1220"/>
    </location>
</feature>
<feature type="repeat" description="PPR" evidence="3">
    <location>
        <begin position="976"/>
        <end position="1010"/>
    </location>
</feature>
<evidence type="ECO:0000256" key="1">
    <source>
        <dbReference type="ARBA" id="ARBA00007626"/>
    </source>
</evidence>
<dbReference type="PANTHER" id="PTHR47939">
    <property type="entry name" value="MEMBRANE-ASSOCIATED SALT-INDUCIBLE PROTEIN-LIKE"/>
    <property type="match status" value="1"/>
</dbReference>
<dbReference type="Gene3D" id="1.25.40.10">
    <property type="entry name" value="Tetratricopeptide repeat domain"/>
    <property type="match status" value="8"/>
</dbReference>
<dbReference type="InterPro" id="IPR011990">
    <property type="entry name" value="TPR-like_helical_dom_sf"/>
</dbReference>
<feature type="region of interest" description="Disordered" evidence="4">
    <location>
        <begin position="49"/>
        <end position="70"/>
    </location>
</feature>
<name>A0A2N9EWJ9_FAGSY</name>
<feature type="repeat" description="PPR" evidence="3">
    <location>
        <begin position="1081"/>
        <end position="1115"/>
    </location>
</feature>
<gene>
    <name evidence="5" type="ORF">FSB_LOCUS6903</name>
</gene>
<proteinExistence type="inferred from homology"/>
<reference evidence="5" key="1">
    <citation type="submission" date="2018-02" db="EMBL/GenBank/DDBJ databases">
        <authorList>
            <person name="Cohen D.B."/>
            <person name="Kent A.D."/>
        </authorList>
    </citation>
    <scope>NUCLEOTIDE SEQUENCE</scope>
</reference>
<dbReference type="Pfam" id="PF13041">
    <property type="entry name" value="PPR_2"/>
    <property type="match status" value="3"/>
</dbReference>
<evidence type="ECO:0000256" key="2">
    <source>
        <dbReference type="ARBA" id="ARBA00022737"/>
    </source>
</evidence>
<evidence type="ECO:0000256" key="3">
    <source>
        <dbReference type="PROSITE-ProRule" id="PRU00708"/>
    </source>
</evidence>
<feature type="repeat" description="PPR" evidence="3">
    <location>
        <begin position="420"/>
        <end position="454"/>
    </location>
</feature>
<evidence type="ECO:0000313" key="5">
    <source>
        <dbReference type="EMBL" id="SPC79021.1"/>
    </source>
</evidence>
<sequence>MKPRLTTIRGRGRALPIHMLQFLSTLHSHRPHIKQVQLPSLFSHFSTTTSLTHPPSPSPSSSTTTTQNNNTHLHLSSINFTAIAQSFILRCSQKKGKDFAHASLRYLLLDLSDILPDTVRRFFRVSVLKPEHVLEILLGFQSESGKVGIGARKVESLWEIFKWANEHDKGFKHLPRSCEVMALSLVSAGMLKEAEFLLSTIESQGISLDSHEIFGNLIEAYVGDGELERPIFVYDRMRGQALVPSMMCCCVLLDLLVRKKEMQLAYRVCWDMMEMNVNLSGAAKANFENVIRLVCRDGKIQQGRNLVKKALVSGLEPSGLVINEIARGYCEKKDFADLMSFFTEMKCAPTVIAGNKVIHSLCSNFGTESADLFLQDLEDIGFNPDEITFGILIGWSCHEGKLKNAFIYLSEMLSKCLKPNICSYNALISGVFKEGMWKHAQDILDEMVDQGTPPDVSTFRILLAGFCETRQFDEVKKIVCKMASHGFIQLSSLEDPLSKAFMVLGLNPLTVRLKRDNDAGLSKTEFLDNLGNGLYLDTDLDEYEKTVTRVLEDSMIPDFNSLIMEQCGLGNFRTALELVNKMVRWGQEMSLPVFSLLVKRLCSSRSHIKAVTKLLEKMPELANQLDQETLNLLVQVYSKKGLTNSGRLILERMHQRHLIVKNETYSALIMSLCKKGNLKDLHGCWENAQRDKWLPGLEDCKALVGCLCQREMLAEVLQLLECMLVYNPHLGVDIFSVFLETLCVRGFTGVAHLLLDELLKQGCILDQMAFSHVVRGFCKEKKFSVAFTILDNMLAENWVPSLDVSVLLIPQLCKAGRYEKAIALKEIGLREQPSNSFPLHHTLMKGFCMTGDIREVTTLFQDMLLNGLLPDDEIYNMLVQGHCQVKNMMKVEELLGIVIRKNVGLSISSYRNLLRIMFLEGRVLHALSLKDLILGQSKSNDLIIYNILIFSLFETGNSSLVHKILDELQEKELLPNEVTYNFLVYGFSQCKNVSSTVHWLSTMISKKIRPSNRSLRTVISSLCNVGELEKALQLSQEMELRGWVHGSSIQNAIVEGLLSHGKLQEAEDLLDRMVQKCLIPDNINYDNLIKCFCWHGRLNKSVDLLNIMLKKGNVPNSTSYDSVIQGFCTQNRLDEAMDFYTEMLCRNLKQSINTWGMLIHAFCQNGQTVEAENFLISMLQVGESPTRKMYSTVINRYRSEDNLKKASELMQVMQQRGYEPDFETHWSIISYLSNFGDKDNCNNNQGFLSRLLSVQVVPLLVEVPLQSWVHFILEVMVEAIEKIHCDGIETNILKALTNLVYALHKFAVFWEDKVEDIKLKTLVQLRPVLTKRGPSSWPSFAAILEHLCSSNSLILKASKAKPNHGGR</sequence>
<dbReference type="NCBIfam" id="TIGR00756">
    <property type="entry name" value="PPR"/>
    <property type="match status" value="8"/>
</dbReference>
<evidence type="ECO:0000256" key="4">
    <source>
        <dbReference type="SAM" id="MobiDB-lite"/>
    </source>
</evidence>
<feature type="repeat" description="PPR" evidence="3">
    <location>
        <begin position="455"/>
        <end position="489"/>
    </location>
</feature>
<feature type="repeat" description="PPR" evidence="3">
    <location>
        <begin position="1151"/>
        <end position="1185"/>
    </location>
</feature>
<dbReference type="EMBL" id="OIVN01000362">
    <property type="protein sequence ID" value="SPC79021.1"/>
    <property type="molecule type" value="Genomic_DNA"/>
</dbReference>
<dbReference type="InterPro" id="IPR050667">
    <property type="entry name" value="PPR-containing_protein"/>
</dbReference>
<feature type="repeat" description="PPR" evidence="3">
    <location>
        <begin position="836"/>
        <end position="870"/>
    </location>
</feature>
<dbReference type="InterPro" id="IPR002885">
    <property type="entry name" value="PPR_rpt"/>
</dbReference>
<evidence type="ECO:0008006" key="6">
    <source>
        <dbReference type="Google" id="ProtNLM"/>
    </source>
</evidence>
<keyword evidence="2" id="KW-0677">Repeat</keyword>
<feature type="repeat" description="PPR" evidence="3">
    <location>
        <begin position="766"/>
        <end position="800"/>
    </location>
</feature>
<dbReference type="PROSITE" id="PS51375">
    <property type="entry name" value="PPR"/>
    <property type="match status" value="13"/>
</dbReference>
<dbReference type="Pfam" id="PF01535">
    <property type="entry name" value="PPR"/>
    <property type="match status" value="9"/>
</dbReference>
<organism evidence="5">
    <name type="scientific">Fagus sylvatica</name>
    <name type="common">Beechnut</name>
    <dbReference type="NCBI Taxonomy" id="28930"/>
    <lineage>
        <taxon>Eukaryota</taxon>
        <taxon>Viridiplantae</taxon>
        <taxon>Streptophyta</taxon>
        <taxon>Embryophyta</taxon>
        <taxon>Tracheophyta</taxon>
        <taxon>Spermatophyta</taxon>
        <taxon>Magnoliopsida</taxon>
        <taxon>eudicotyledons</taxon>
        <taxon>Gunneridae</taxon>
        <taxon>Pentapetalae</taxon>
        <taxon>rosids</taxon>
        <taxon>fabids</taxon>
        <taxon>Fagales</taxon>
        <taxon>Fagaceae</taxon>
        <taxon>Fagus</taxon>
    </lineage>
</organism>
<comment type="similarity">
    <text evidence="1">Belongs to the PPR family. P subfamily.</text>
</comment>
<feature type="repeat" description="PPR" evidence="3">
    <location>
        <begin position="1046"/>
        <end position="1080"/>
    </location>
</feature>
<feature type="repeat" description="PPR" evidence="3">
    <location>
        <begin position="1011"/>
        <end position="1045"/>
    </location>
</feature>
<protein>
    <recommendedName>
        <fullName evidence="6">Pentacotripeptide-repeat region of PRORP domain-containing protein</fullName>
    </recommendedName>
</protein>
<feature type="repeat" description="PPR" evidence="3">
    <location>
        <begin position="941"/>
        <end position="975"/>
    </location>
</feature>
<dbReference type="PANTHER" id="PTHR47939:SF6">
    <property type="entry name" value="OS03G0168400 PROTEIN"/>
    <property type="match status" value="1"/>
</dbReference>
<feature type="repeat" description="PPR" evidence="3">
    <location>
        <begin position="385"/>
        <end position="419"/>
    </location>
</feature>